<organism evidence="1 2">
    <name type="scientific">Thermostichus vulcanus str. 'Rupite'</name>
    <dbReference type="NCBI Taxonomy" id="2813851"/>
    <lineage>
        <taxon>Bacteria</taxon>
        <taxon>Bacillati</taxon>
        <taxon>Cyanobacteriota</taxon>
        <taxon>Cyanophyceae</taxon>
        <taxon>Thermostichales</taxon>
        <taxon>Thermostichaceae</taxon>
        <taxon>Thermostichus</taxon>
    </lineage>
</organism>
<name>A0ABT0CF23_THEVL</name>
<dbReference type="EMBL" id="JAFIRA010000061">
    <property type="protein sequence ID" value="MCJ2544386.1"/>
    <property type="molecule type" value="Genomic_DNA"/>
</dbReference>
<keyword evidence="2" id="KW-1185">Reference proteome</keyword>
<dbReference type="RefSeq" id="WP_244352910.1">
    <property type="nucleotide sequence ID" value="NZ_JAFIRA010000061.1"/>
</dbReference>
<proteinExistence type="predicted"/>
<sequence>MTVAVHRPSTWLAFQAELKGSPIITDPTQVAKLSQDWSIFSPILTAKLSEKQADLMVCPIDLQQVLRVAKACVQDADIAAVVQHQ</sequence>
<protein>
    <submittedName>
        <fullName evidence="1">Uncharacterized protein</fullName>
    </submittedName>
</protein>
<evidence type="ECO:0000313" key="2">
    <source>
        <dbReference type="Proteomes" id="UP000830835"/>
    </source>
</evidence>
<comment type="caution">
    <text evidence="1">The sequence shown here is derived from an EMBL/GenBank/DDBJ whole genome shotgun (WGS) entry which is preliminary data.</text>
</comment>
<gene>
    <name evidence="1" type="ORF">JX360_15980</name>
</gene>
<reference evidence="1" key="1">
    <citation type="submission" date="2021-02" db="EMBL/GenBank/DDBJ databases">
        <title>The CRISPR/cas machinery reduction and long-range gene transfer in the hot spring cyanobacterium Synechococcus.</title>
        <authorList>
            <person name="Dvorak P."/>
            <person name="Jahodarova E."/>
            <person name="Hasler P."/>
            <person name="Poulickova A."/>
        </authorList>
    </citation>
    <scope>NUCLEOTIDE SEQUENCE</scope>
    <source>
        <strain evidence="1">Rupite</strain>
    </source>
</reference>
<evidence type="ECO:0000313" key="1">
    <source>
        <dbReference type="EMBL" id="MCJ2544386.1"/>
    </source>
</evidence>
<dbReference type="Proteomes" id="UP000830835">
    <property type="component" value="Unassembled WGS sequence"/>
</dbReference>
<accession>A0ABT0CF23</accession>